<dbReference type="PANTHER" id="PTHR30426:SF0">
    <property type="entry name" value="4-HYDROXY-3-METHYLBUT-2-ENYL DIPHOSPHATE REDUCTASE"/>
    <property type="match status" value="1"/>
</dbReference>
<comment type="function">
    <text evidence="1">Catalyzes the conversion of 1-hydroxy-2-methyl-2-(E)-butenyl 4-diphosphate (HMBPP) into a mixture of isopentenyl diphosphate (IPP) and dimethylallyl diphosphate (DMAPP). Acts in the terminal step of the DOXP/MEP pathway for isoprenoid precursor biosynthesis.</text>
</comment>
<dbReference type="EMBL" id="CP013652">
    <property type="protein sequence ID" value="ALS20709.1"/>
    <property type="molecule type" value="Genomic_DNA"/>
</dbReference>
<feature type="binding site" evidence="1">
    <location>
        <position position="97"/>
    </location>
    <ligand>
        <name>(2E)-4-hydroxy-3-methylbut-2-enyl diphosphate</name>
        <dbReference type="ChEBI" id="CHEBI:128753"/>
    </ligand>
</feature>
<keyword evidence="1" id="KW-0004">4Fe-4S</keyword>
<name>A0A0U2VZN1_9BACL</name>
<feature type="binding site" evidence="1">
    <location>
        <position position="186"/>
    </location>
    <ligand>
        <name>(2E)-4-hydroxy-3-methylbut-2-enyl diphosphate</name>
        <dbReference type="ChEBI" id="CHEBI:128753"/>
    </ligand>
</feature>
<comment type="caution">
    <text evidence="1">Lacks conserved residue(s) required for the propagation of feature annotation.</text>
</comment>
<keyword evidence="3" id="KW-1185">Reference proteome</keyword>
<dbReference type="GO" id="GO:0051539">
    <property type="term" value="F:4 iron, 4 sulfur cluster binding"/>
    <property type="evidence" value="ECO:0007669"/>
    <property type="project" value="UniProtKB-UniRule"/>
</dbReference>
<organism evidence="2 3">
    <name type="scientific">Paenibacillus naphthalenovorans</name>
    <dbReference type="NCBI Taxonomy" id="162209"/>
    <lineage>
        <taxon>Bacteria</taxon>
        <taxon>Bacillati</taxon>
        <taxon>Bacillota</taxon>
        <taxon>Bacilli</taxon>
        <taxon>Bacillales</taxon>
        <taxon>Paenibacillaceae</taxon>
        <taxon>Paenibacillus</taxon>
    </lineage>
</organism>
<feature type="binding site" evidence="1">
    <location>
        <position position="242"/>
    </location>
    <ligand>
        <name>isopentenyl diphosphate</name>
        <dbReference type="ChEBI" id="CHEBI:128769"/>
    </ligand>
</feature>
<keyword evidence="1" id="KW-0408">Iron</keyword>
<reference evidence="2 3" key="2">
    <citation type="journal article" date="2016" name="Genome Announc.">
        <title>Complete Genome Sequences of Two Interactive Moderate Thermophiles, Paenibacillus napthalenovorans 32O-Y and Paenibacillus sp. 32O-W.</title>
        <authorList>
            <person name="Butler R.R.III."/>
            <person name="Wang J."/>
            <person name="Stark B.C."/>
            <person name="Pombert J.F."/>
        </authorList>
    </citation>
    <scope>NUCLEOTIDE SEQUENCE [LARGE SCALE GENOMIC DNA]</scope>
    <source>
        <strain evidence="2 3">32O-Y</strain>
    </source>
</reference>
<dbReference type="GO" id="GO:0016114">
    <property type="term" value="P:terpenoid biosynthetic process"/>
    <property type="evidence" value="ECO:0007669"/>
    <property type="project" value="UniProtKB-UniRule"/>
</dbReference>
<dbReference type="NCBIfam" id="NF002187">
    <property type="entry name" value="PRK01045.1-1"/>
    <property type="match status" value="1"/>
</dbReference>
<feature type="binding site" evidence="1">
    <location>
        <position position="119"/>
    </location>
    <ligand>
        <name>[4Fe-4S] cluster</name>
        <dbReference type="ChEBI" id="CHEBI:49883"/>
    </ligand>
</feature>
<feature type="binding site" evidence="1">
    <location>
        <position position="59"/>
    </location>
    <ligand>
        <name>(2E)-4-hydroxy-3-methylbut-2-enyl diphosphate</name>
        <dbReference type="ChEBI" id="CHEBI:128753"/>
    </ligand>
</feature>
<feature type="binding site" evidence="1">
    <location>
        <position position="244"/>
    </location>
    <ligand>
        <name>isopentenyl diphosphate</name>
        <dbReference type="ChEBI" id="CHEBI:128769"/>
    </ligand>
</feature>
<dbReference type="Pfam" id="PF02401">
    <property type="entry name" value="LYTB"/>
    <property type="match status" value="1"/>
</dbReference>
<feature type="binding site" evidence="1">
    <location>
        <position position="59"/>
    </location>
    <ligand>
        <name>dimethylallyl diphosphate</name>
        <dbReference type="ChEBI" id="CHEBI:57623"/>
    </ligand>
</feature>
<feature type="binding site" evidence="1">
    <location>
        <position position="97"/>
    </location>
    <ligand>
        <name>isopentenyl diphosphate</name>
        <dbReference type="ChEBI" id="CHEBI:128769"/>
    </ligand>
</feature>
<feature type="active site" description="Proton donor" evidence="1">
    <location>
        <position position="149"/>
    </location>
</feature>
<comment type="cofactor">
    <cofactor evidence="1">
        <name>[4Fe-4S] cluster</name>
        <dbReference type="ChEBI" id="CHEBI:49883"/>
    </cofactor>
    <text evidence="1">Binds 1 [4Fe-4S] cluster per subunit.</text>
</comment>
<dbReference type="Gene3D" id="3.40.1010.20">
    <property type="entry name" value="4-hydroxy-3-methylbut-2-enyl diphosphate reductase, catalytic domain"/>
    <property type="match status" value="2"/>
</dbReference>
<dbReference type="EC" id="1.17.7.4" evidence="1"/>
<dbReference type="PANTHER" id="PTHR30426">
    <property type="entry name" value="4-HYDROXY-3-METHYLBUT-2-ENYL DIPHOSPHATE REDUCTASE"/>
    <property type="match status" value="1"/>
</dbReference>
<keyword evidence="1" id="KW-0479">Metal-binding</keyword>
<feature type="binding site" evidence="1">
    <location>
        <position position="242"/>
    </location>
    <ligand>
        <name>dimethylallyl diphosphate</name>
        <dbReference type="ChEBI" id="CHEBI:57623"/>
    </ligand>
</feature>
<feature type="binding site" evidence="1">
    <location>
        <position position="244"/>
    </location>
    <ligand>
        <name>dimethylallyl diphosphate</name>
        <dbReference type="ChEBI" id="CHEBI:57623"/>
    </ligand>
</feature>
<dbReference type="GO" id="GO:0019288">
    <property type="term" value="P:isopentenyl diphosphate biosynthetic process, methylerythritol 4-phosphate pathway"/>
    <property type="evidence" value="ECO:0007669"/>
    <property type="project" value="UniProtKB-UniRule"/>
</dbReference>
<dbReference type="Gene3D" id="3.40.50.11270">
    <property type="match status" value="1"/>
</dbReference>
<feature type="binding site" evidence="1">
    <location>
        <position position="147"/>
    </location>
    <ligand>
        <name>dimethylallyl diphosphate</name>
        <dbReference type="ChEBI" id="CHEBI:57623"/>
    </ligand>
</feature>
<dbReference type="PATRIC" id="fig|162209.4.peg.337"/>
<sequence length="331" mass="37269">MDISKYRKFDKQAGAMMDVIKISPRGYCYGVVDAMALAMQTAKNLDLPRPVYILGMIVHNAHVTEFFEKEGVITLDGPNRLEILETIDKGTVIFTAHGVSPEVRRRAREKGLTVVDASCPDVTKTHNLIREKSAEGYQIIYIGKKGHPEPEGAIGVAPDRVHLIEKPEEIEKLQIHSDKIIITNQTTMSQWDIRHIMNRLLEKFPHAEIHNEICLATQVRQEAVAEQAKDADLVIVVGDPRSNNSNRLAQVSEEIAGVKAYRIADVSELKREWLEPVRRVAVTSGASTPTPITKEVITYLEQYNPKDPQTWEIRRTVNMARLIPAPKQKTV</sequence>
<dbReference type="CDD" id="cd13944">
    <property type="entry name" value="lytB_ispH"/>
    <property type="match status" value="1"/>
</dbReference>
<dbReference type="HAMAP" id="MF_00191">
    <property type="entry name" value="IspH"/>
    <property type="match status" value="1"/>
</dbReference>
<comment type="catalytic activity">
    <reaction evidence="1">
        <text>isopentenyl diphosphate + 2 oxidized [2Fe-2S]-[ferredoxin] + H2O = (2E)-4-hydroxy-3-methylbut-2-enyl diphosphate + 2 reduced [2Fe-2S]-[ferredoxin] + 2 H(+)</text>
        <dbReference type="Rhea" id="RHEA:24488"/>
        <dbReference type="Rhea" id="RHEA-COMP:10000"/>
        <dbReference type="Rhea" id="RHEA-COMP:10001"/>
        <dbReference type="ChEBI" id="CHEBI:15377"/>
        <dbReference type="ChEBI" id="CHEBI:15378"/>
        <dbReference type="ChEBI" id="CHEBI:33737"/>
        <dbReference type="ChEBI" id="CHEBI:33738"/>
        <dbReference type="ChEBI" id="CHEBI:128753"/>
        <dbReference type="ChEBI" id="CHEBI:128769"/>
        <dbReference type="EC" id="1.17.7.4"/>
    </reaction>
</comment>
<feature type="binding site" evidence="1">
    <location>
        <position position="287"/>
    </location>
    <ligand>
        <name>dimethylallyl diphosphate</name>
        <dbReference type="ChEBI" id="CHEBI:57623"/>
    </ligand>
</feature>
<dbReference type="InterPro" id="IPR003451">
    <property type="entry name" value="LytB/IspH"/>
</dbReference>
<evidence type="ECO:0000313" key="3">
    <source>
        <dbReference type="Proteomes" id="UP000061660"/>
    </source>
</evidence>
<feature type="binding site" evidence="1">
    <location>
        <position position="59"/>
    </location>
    <ligand>
        <name>isopentenyl diphosphate</name>
        <dbReference type="ChEBI" id="CHEBI:128769"/>
    </ligand>
</feature>
<dbReference type="Proteomes" id="UP000061660">
    <property type="component" value="Chromosome"/>
</dbReference>
<dbReference type="GO" id="GO:0046872">
    <property type="term" value="F:metal ion binding"/>
    <property type="evidence" value="ECO:0007669"/>
    <property type="project" value="UniProtKB-KW"/>
</dbReference>
<dbReference type="GO" id="GO:0050992">
    <property type="term" value="P:dimethylallyl diphosphate biosynthetic process"/>
    <property type="evidence" value="ECO:0007669"/>
    <property type="project" value="UniProtKB-UniRule"/>
</dbReference>
<feature type="binding site" evidence="1">
    <location>
        <position position="214"/>
    </location>
    <ligand>
        <name>[4Fe-4S] cluster</name>
        <dbReference type="ChEBI" id="CHEBI:49883"/>
    </ligand>
</feature>
<gene>
    <name evidence="1" type="primary">ispH</name>
    <name evidence="2" type="ORF">IJ22_03200</name>
</gene>
<dbReference type="UniPathway" id="UPA00056">
    <property type="reaction ID" value="UER00097"/>
</dbReference>
<comment type="pathway">
    <text evidence="1">Isoprenoid biosynthesis; dimethylallyl diphosphate biosynthesis; dimethylallyl diphosphate from (2E)-4-hydroxy-3-methylbutenyl diphosphate: step 1/1.</text>
</comment>
<dbReference type="STRING" id="162209.IJ22_03200"/>
<feature type="binding site" evidence="1">
    <location>
        <position position="244"/>
    </location>
    <ligand>
        <name>(2E)-4-hydroxy-3-methylbut-2-enyl diphosphate</name>
        <dbReference type="ChEBI" id="CHEBI:128753"/>
    </ligand>
</feature>
<dbReference type="KEGG" id="pnp:IJ22_03200"/>
<feature type="binding site" evidence="1">
    <location>
        <position position="287"/>
    </location>
    <ligand>
        <name>isopentenyl diphosphate</name>
        <dbReference type="ChEBI" id="CHEBI:128769"/>
    </ligand>
</feature>
<keyword evidence="1" id="KW-0414">Isoprene biosynthesis</keyword>
<feature type="binding site" evidence="1">
    <location>
        <position position="242"/>
    </location>
    <ligand>
        <name>(2E)-4-hydroxy-3-methylbut-2-enyl diphosphate</name>
        <dbReference type="ChEBI" id="CHEBI:128753"/>
    </ligand>
</feature>
<evidence type="ECO:0000256" key="1">
    <source>
        <dbReference type="HAMAP-Rule" id="MF_00191"/>
    </source>
</evidence>
<feature type="binding site" evidence="1">
    <location>
        <position position="287"/>
    </location>
    <ligand>
        <name>(2E)-4-hydroxy-3-methylbut-2-enyl diphosphate</name>
        <dbReference type="ChEBI" id="CHEBI:128753"/>
    </ligand>
</feature>
<comment type="pathway">
    <text evidence="1">Isoprenoid biosynthesis; isopentenyl diphosphate biosynthesis via DXP pathway; isopentenyl diphosphate from 1-deoxy-D-xylulose 5-phosphate: step 6/6.</text>
</comment>
<feature type="binding site" evidence="1">
    <location>
        <position position="97"/>
    </location>
    <ligand>
        <name>dimethylallyl diphosphate</name>
        <dbReference type="ChEBI" id="CHEBI:57623"/>
    </ligand>
</feature>
<reference evidence="3" key="1">
    <citation type="submission" date="2015-12" db="EMBL/GenBank/DDBJ databases">
        <title>Complete genome sequences of two moderately thermophilic Paenibacillus species.</title>
        <authorList>
            <person name="Butler R.III."/>
            <person name="Wang J."/>
            <person name="Stark B.C."/>
            <person name="Pombert J.-F."/>
        </authorList>
    </citation>
    <scope>NUCLEOTIDE SEQUENCE [LARGE SCALE GENOMIC DNA]</scope>
    <source>
        <strain evidence="3">32O-Y</strain>
    </source>
</reference>
<feature type="binding site" evidence="1">
    <location>
        <position position="28"/>
    </location>
    <ligand>
        <name>[4Fe-4S] cluster</name>
        <dbReference type="ChEBI" id="CHEBI:49883"/>
    </ligand>
</feature>
<feature type="binding site" evidence="1">
    <location>
        <position position="147"/>
    </location>
    <ligand>
        <name>(2E)-4-hydroxy-3-methylbut-2-enyl diphosphate</name>
        <dbReference type="ChEBI" id="CHEBI:128753"/>
    </ligand>
</feature>
<proteinExistence type="inferred from homology"/>
<accession>A0A0U2VZN1</accession>
<evidence type="ECO:0000313" key="2">
    <source>
        <dbReference type="EMBL" id="ALS20709.1"/>
    </source>
</evidence>
<comment type="similarity">
    <text evidence="1">Belongs to the IspH family.</text>
</comment>
<feature type="binding site" evidence="1">
    <location>
        <position position="147"/>
    </location>
    <ligand>
        <name>isopentenyl diphosphate</name>
        <dbReference type="ChEBI" id="CHEBI:128769"/>
    </ligand>
</feature>
<keyword evidence="1" id="KW-0560">Oxidoreductase</keyword>
<dbReference type="UniPathway" id="UPA00059">
    <property type="reaction ID" value="UER00105"/>
</dbReference>
<protein>
    <recommendedName>
        <fullName evidence="1">4-hydroxy-3-methylbut-2-enyl diphosphate reductase</fullName>
        <shortName evidence="1">HMBPP reductase</shortName>
        <ecNumber evidence="1">1.17.7.4</ecNumber>
    </recommendedName>
</protein>
<keyword evidence="1" id="KW-0411">Iron-sulfur</keyword>
<comment type="catalytic activity">
    <reaction evidence="1">
        <text>dimethylallyl diphosphate + 2 oxidized [2Fe-2S]-[ferredoxin] + H2O = (2E)-4-hydroxy-3-methylbut-2-enyl diphosphate + 2 reduced [2Fe-2S]-[ferredoxin] + 2 H(+)</text>
        <dbReference type="Rhea" id="RHEA:24825"/>
        <dbReference type="Rhea" id="RHEA-COMP:10000"/>
        <dbReference type="Rhea" id="RHEA-COMP:10001"/>
        <dbReference type="ChEBI" id="CHEBI:15377"/>
        <dbReference type="ChEBI" id="CHEBI:15378"/>
        <dbReference type="ChEBI" id="CHEBI:33737"/>
        <dbReference type="ChEBI" id="CHEBI:33738"/>
        <dbReference type="ChEBI" id="CHEBI:57623"/>
        <dbReference type="ChEBI" id="CHEBI:128753"/>
        <dbReference type="EC" id="1.17.7.4"/>
    </reaction>
</comment>
<dbReference type="GO" id="GO:0051745">
    <property type="term" value="F:4-hydroxy-3-methylbut-2-enyl diphosphate reductase activity"/>
    <property type="evidence" value="ECO:0007669"/>
    <property type="project" value="UniProtKB-UniRule"/>
</dbReference>
<dbReference type="AlphaFoldDB" id="A0A0U2VZN1"/>
<dbReference type="NCBIfam" id="TIGR00216">
    <property type="entry name" value="ispH_lytB"/>
    <property type="match status" value="1"/>
</dbReference>